<sequence length="425" mass="47695">MNIHHCEEDPHNDGLSIHARVTYAEVEAAGPAARPLEFPAPSVHRGARIAVKGREPKTDKIYTFSNVLIRVPDGARRTLTEEALPDVGYCIRRKLSDSVYGSVRLGVVMRRRTQLYCGGGTNGISQRTLDVIGEGEEFEDGGTFVPDESDVVWDATNELVAVKIISWAKVRNLRGKHLEDPIKEVAAMQLLGDYHPNIVGSVDLLQDDKYLYSIIPYCSGGDLYSRVIEEINKKECLETAEAQARVWFRQILMGLDHFQRKGVCHRDLSLDNLLLHDDNVIIIDLGMCLRVPFSDPVNQGCVTDVSAGTMRRLIQAQGQGGKWMYMAPEIAARDDQFDGFAADIWAAGVILYVMLVGRAPFKWANEGDEHFKLFANGHLREALVSWEISISDEACDLLQNMFWRDPIRRLSLAQVMEHPWVVGHQ</sequence>
<protein>
    <recommendedName>
        <fullName evidence="6">Protein kinase domain-containing protein</fullName>
    </recommendedName>
</protein>
<dbReference type="InterPro" id="IPR011009">
    <property type="entry name" value="Kinase-like_dom_sf"/>
</dbReference>
<evidence type="ECO:0000256" key="4">
    <source>
        <dbReference type="ARBA" id="ARBA00022777"/>
    </source>
</evidence>
<keyword evidence="4" id="KW-0418">Kinase</keyword>
<dbReference type="SUPFAM" id="SSF56112">
    <property type="entry name" value="Protein kinase-like (PK-like)"/>
    <property type="match status" value="1"/>
</dbReference>
<evidence type="ECO:0000256" key="1">
    <source>
        <dbReference type="ARBA" id="ARBA00022527"/>
    </source>
</evidence>
<dbReference type="Pfam" id="PF00069">
    <property type="entry name" value="Pkinase"/>
    <property type="match status" value="1"/>
</dbReference>
<dbReference type="GO" id="GO:0005634">
    <property type="term" value="C:nucleus"/>
    <property type="evidence" value="ECO:0007669"/>
    <property type="project" value="TreeGrafter"/>
</dbReference>
<accession>A0A7S2GVE6</accession>
<keyword evidence="5" id="KW-0067">ATP-binding</keyword>
<evidence type="ECO:0000256" key="2">
    <source>
        <dbReference type="ARBA" id="ARBA00022679"/>
    </source>
</evidence>
<evidence type="ECO:0000256" key="3">
    <source>
        <dbReference type="ARBA" id="ARBA00022741"/>
    </source>
</evidence>
<dbReference type="PROSITE" id="PS00109">
    <property type="entry name" value="PROTEIN_KINASE_TYR"/>
    <property type="match status" value="1"/>
</dbReference>
<dbReference type="PROSITE" id="PS50011">
    <property type="entry name" value="PROTEIN_KINASE_DOM"/>
    <property type="match status" value="1"/>
</dbReference>
<dbReference type="PANTHER" id="PTHR24345:SF91">
    <property type="entry name" value="SERINE_THREONINE-PROTEIN KINASE PLK4"/>
    <property type="match status" value="1"/>
</dbReference>
<name>A0A7S2GVE6_9STRA</name>
<dbReference type="GO" id="GO:0005524">
    <property type="term" value="F:ATP binding"/>
    <property type="evidence" value="ECO:0007669"/>
    <property type="project" value="UniProtKB-KW"/>
</dbReference>
<evidence type="ECO:0000259" key="6">
    <source>
        <dbReference type="PROSITE" id="PS50011"/>
    </source>
</evidence>
<keyword evidence="3" id="KW-0547">Nucleotide-binding</keyword>
<evidence type="ECO:0000256" key="5">
    <source>
        <dbReference type="ARBA" id="ARBA00022840"/>
    </source>
</evidence>
<gene>
    <name evidence="7" type="ORF">HTAM1171_LOCUS1688</name>
</gene>
<keyword evidence="2" id="KW-0808">Transferase</keyword>
<reference evidence="7" key="1">
    <citation type="submission" date="2021-01" db="EMBL/GenBank/DDBJ databases">
        <authorList>
            <person name="Corre E."/>
            <person name="Pelletier E."/>
            <person name="Niang G."/>
            <person name="Scheremetjew M."/>
            <person name="Finn R."/>
            <person name="Kale V."/>
            <person name="Holt S."/>
            <person name="Cochrane G."/>
            <person name="Meng A."/>
            <person name="Brown T."/>
            <person name="Cohen L."/>
        </authorList>
    </citation>
    <scope>NUCLEOTIDE SEQUENCE</scope>
    <source>
        <strain evidence="7">CCMP826</strain>
    </source>
</reference>
<dbReference type="EMBL" id="HBGV01002769">
    <property type="protein sequence ID" value="CAD9472723.1"/>
    <property type="molecule type" value="Transcribed_RNA"/>
</dbReference>
<feature type="domain" description="Protein kinase" evidence="6">
    <location>
        <begin position="89"/>
        <end position="421"/>
    </location>
</feature>
<dbReference type="InterPro" id="IPR000719">
    <property type="entry name" value="Prot_kinase_dom"/>
</dbReference>
<keyword evidence="1" id="KW-0723">Serine/threonine-protein kinase</keyword>
<organism evidence="7">
    <name type="scientific">Helicotheca tamesis</name>
    <dbReference type="NCBI Taxonomy" id="374047"/>
    <lineage>
        <taxon>Eukaryota</taxon>
        <taxon>Sar</taxon>
        <taxon>Stramenopiles</taxon>
        <taxon>Ochrophyta</taxon>
        <taxon>Bacillariophyta</taxon>
        <taxon>Mediophyceae</taxon>
        <taxon>Lithodesmiophycidae</taxon>
        <taxon>Lithodesmiales</taxon>
        <taxon>Lithodesmiaceae</taxon>
        <taxon>Helicotheca</taxon>
    </lineage>
</organism>
<dbReference type="PANTHER" id="PTHR24345">
    <property type="entry name" value="SERINE/THREONINE-PROTEIN KINASE PLK"/>
    <property type="match status" value="1"/>
</dbReference>
<proteinExistence type="predicted"/>
<dbReference type="GO" id="GO:0004674">
    <property type="term" value="F:protein serine/threonine kinase activity"/>
    <property type="evidence" value="ECO:0007669"/>
    <property type="project" value="UniProtKB-KW"/>
</dbReference>
<dbReference type="InterPro" id="IPR008266">
    <property type="entry name" value="Tyr_kinase_AS"/>
</dbReference>
<dbReference type="Gene3D" id="1.10.510.10">
    <property type="entry name" value="Transferase(Phosphotransferase) domain 1"/>
    <property type="match status" value="1"/>
</dbReference>
<dbReference type="AlphaFoldDB" id="A0A7S2GVE6"/>
<evidence type="ECO:0000313" key="7">
    <source>
        <dbReference type="EMBL" id="CAD9472723.1"/>
    </source>
</evidence>